<evidence type="ECO:0000313" key="2">
    <source>
        <dbReference type="Proteomes" id="UP000223913"/>
    </source>
</evidence>
<accession>A0A2D0MZ34</accession>
<name>A0A2D0MZ34_FLAN2</name>
<keyword evidence="2" id="KW-1185">Reference proteome</keyword>
<dbReference type="EMBL" id="PDUD01000062">
    <property type="protein sequence ID" value="PHN01149.1"/>
    <property type="molecule type" value="Genomic_DNA"/>
</dbReference>
<proteinExistence type="predicted"/>
<sequence>MNKLDEYHLWLMHAVSSPLEDTKKHYYYDCQKKILFGVYVEGNTLKPLLRHKYISIKDDDIAFGLQIDRLKHSRSELIEVPKLSLEDRIFFYNNFFESLDKEDRRIFNKHHLQILMDRDFDNEIKKENRTLFARWDRARDVFLASKIKIIERDLQFDFSTVQLLW</sequence>
<protein>
    <submittedName>
        <fullName evidence="1">Uncharacterized protein</fullName>
    </submittedName>
</protein>
<dbReference type="Proteomes" id="UP000223913">
    <property type="component" value="Unassembled WGS sequence"/>
</dbReference>
<evidence type="ECO:0000313" key="1">
    <source>
        <dbReference type="EMBL" id="PHN01149.1"/>
    </source>
</evidence>
<dbReference type="AlphaFoldDB" id="A0A2D0MZ34"/>
<organism evidence="1 2">
    <name type="scientific">Flavilitoribacter nigricans (strain ATCC 23147 / DSM 23189 / NBRC 102662 / NCIMB 1420 / SS-2)</name>
    <name type="common">Lewinella nigricans</name>
    <dbReference type="NCBI Taxonomy" id="1122177"/>
    <lineage>
        <taxon>Bacteria</taxon>
        <taxon>Pseudomonadati</taxon>
        <taxon>Bacteroidota</taxon>
        <taxon>Saprospiria</taxon>
        <taxon>Saprospirales</taxon>
        <taxon>Lewinellaceae</taxon>
        <taxon>Flavilitoribacter</taxon>
    </lineage>
</organism>
<comment type="caution">
    <text evidence="1">The sequence shown here is derived from an EMBL/GenBank/DDBJ whole genome shotgun (WGS) entry which is preliminary data.</text>
</comment>
<gene>
    <name evidence="1" type="ORF">CRP01_38750</name>
</gene>
<reference evidence="1 2" key="1">
    <citation type="submission" date="2017-10" db="EMBL/GenBank/DDBJ databases">
        <title>The draft genome sequence of Lewinella nigricans NBRC 102662.</title>
        <authorList>
            <person name="Wang K."/>
        </authorList>
    </citation>
    <scope>NUCLEOTIDE SEQUENCE [LARGE SCALE GENOMIC DNA]</scope>
    <source>
        <strain evidence="1 2">NBRC 102662</strain>
    </source>
</reference>
<dbReference type="RefSeq" id="WP_099155481.1">
    <property type="nucleotide sequence ID" value="NZ_PDUD01000062.1"/>
</dbReference>